<keyword evidence="2" id="KW-1133">Transmembrane helix</keyword>
<protein>
    <submittedName>
        <fullName evidence="3">Uncharacterized protein</fullName>
    </submittedName>
</protein>
<reference evidence="4" key="2">
    <citation type="journal article" date="2018" name="Plant J.">
        <title>The Sorghum bicolor reference genome: improved assembly, gene annotations, a transcriptome atlas, and signatures of genome organization.</title>
        <authorList>
            <person name="McCormick R.F."/>
            <person name="Truong S.K."/>
            <person name="Sreedasyam A."/>
            <person name="Jenkins J."/>
            <person name="Shu S."/>
            <person name="Sims D."/>
            <person name="Kennedy M."/>
            <person name="Amirebrahimi M."/>
            <person name="Weers B.D."/>
            <person name="McKinley B."/>
            <person name="Mattison A."/>
            <person name="Morishige D.T."/>
            <person name="Grimwood J."/>
            <person name="Schmutz J."/>
            <person name="Mullet J.E."/>
        </authorList>
    </citation>
    <scope>NUCLEOTIDE SEQUENCE [LARGE SCALE GENOMIC DNA]</scope>
    <source>
        <strain evidence="4">cv. BTx623</strain>
    </source>
</reference>
<proteinExistence type="predicted"/>
<reference evidence="3 4" key="1">
    <citation type="journal article" date="2009" name="Nature">
        <title>The Sorghum bicolor genome and the diversification of grasses.</title>
        <authorList>
            <person name="Paterson A.H."/>
            <person name="Bowers J.E."/>
            <person name="Bruggmann R."/>
            <person name="Dubchak I."/>
            <person name="Grimwood J."/>
            <person name="Gundlach H."/>
            <person name="Haberer G."/>
            <person name="Hellsten U."/>
            <person name="Mitros T."/>
            <person name="Poliakov A."/>
            <person name="Schmutz J."/>
            <person name="Spannagl M."/>
            <person name="Tang H."/>
            <person name="Wang X."/>
            <person name="Wicker T."/>
            <person name="Bharti A.K."/>
            <person name="Chapman J."/>
            <person name="Feltus F.A."/>
            <person name="Gowik U."/>
            <person name="Grigoriev I.V."/>
            <person name="Lyons E."/>
            <person name="Maher C.A."/>
            <person name="Martis M."/>
            <person name="Narechania A."/>
            <person name="Otillar R.P."/>
            <person name="Penning B.W."/>
            <person name="Salamov A.A."/>
            <person name="Wang Y."/>
            <person name="Zhang L."/>
            <person name="Carpita N.C."/>
            <person name="Freeling M."/>
            <person name="Gingle A.R."/>
            <person name="Hash C.T."/>
            <person name="Keller B."/>
            <person name="Klein P."/>
            <person name="Kresovich S."/>
            <person name="McCann M.C."/>
            <person name="Ming R."/>
            <person name="Peterson D.G."/>
            <person name="Mehboob-ur-Rahman"/>
            <person name="Ware D."/>
            <person name="Westhoff P."/>
            <person name="Mayer K.F."/>
            <person name="Messing J."/>
            <person name="Rokhsar D.S."/>
        </authorList>
    </citation>
    <scope>NUCLEOTIDE SEQUENCE [LARGE SCALE GENOMIC DNA]</scope>
    <source>
        <strain evidence="4">cv. BTx623</strain>
    </source>
</reference>
<evidence type="ECO:0000313" key="4">
    <source>
        <dbReference type="Proteomes" id="UP000000768"/>
    </source>
</evidence>
<name>A0A1B6PFT8_SORBI</name>
<dbReference type="OMA" id="FQEGTAM"/>
<feature type="region of interest" description="Disordered" evidence="1">
    <location>
        <begin position="114"/>
        <end position="138"/>
    </location>
</feature>
<keyword evidence="2" id="KW-0812">Transmembrane</keyword>
<keyword evidence="2" id="KW-0472">Membrane</keyword>
<organism evidence="3 4">
    <name type="scientific">Sorghum bicolor</name>
    <name type="common">Sorghum</name>
    <name type="synonym">Sorghum vulgare</name>
    <dbReference type="NCBI Taxonomy" id="4558"/>
    <lineage>
        <taxon>Eukaryota</taxon>
        <taxon>Viridiplantae</taxon>
        <taxon>Streptophyta</taxon>
        <taxon>Embryophyta</taxon>
        <taxon>Tracheophyta</taxon>
        <taxon>Spermatophyta</taxon>
        <taxon>Magnoliopsida</taxon>
        <taxon>Liliopsida</taxon>
        <taxon>Poales</taxon>
        <taxon>Poaceae</taxon>
        <taxon>PACMAD clade</taxon>
        <taxon>Panicoideae</taxon>
        <taxon>Andropogonodae</taxon>
        <taxon>Andropogoneae</taxon>
        <taxon>Sorghinae</taxon>
        <taxon>Sorghum</taxon>
    </lineage>
</organism>
<dbReference type="EMBL" id="CM000766">
    <property type="protein sequence ID" value="KXG24552.1"/>
    <property type="molecule type" value="Genomic_DNA"/>
</dbReference>
<evidence type="ECO:0000313" key="3">
    <source>
        <dbReference type="EMBL" id="KXG24552.1"/>
    </source>
</evidence>
<evidence type="ECO:0000256" key="2">
    <source>
        <dbReference type="SAM" id="Phobius"/>
    </source>
</evidence>
<accession>A0A1B6PFT8</accession>
<dbReference type="InParanoid" id="A0A1B6PFT8"/>
<dbReference type="OrthoDB" id="10596482at2759"/>
<dbReference type="Gramene" id="KXG24552">
    <property type="protein sequence ID" value="KXG24552"/>
    <property type="gene ID" value="SORBI_3007G058200"/>
</dbReference>
<evidence type="ECO:0000256" key="1">
    <source>
        <dbReference type="SAM" id="MobiDB-lite"/>
    </source>
</evidence>
<keyword evidence="4" id="KW-1185">Reference proteome</keyword>
<feature type="transmembrane region" description="Helical" evidence="2">
    <location>
        <begin position="38"/>
        <end position="60"/>
    </location>
</feature>
<gene>
    <name evidence="3" type="ORF">SORBI_3007G058200</name>
</gene>
<sequence>MEGKVEAVLAGKKMSSLPADGGEEEDAMATASSSSASIFAFLALPLSVLCHVACLCAGYLGRDGGLKPSSPAPAPSSSLSSSSTAAAACRRGEVEAAASIEDCAEVVLEEVRSRGFTPPKPRSVPRESRVGAGGGVHH</sequence>
<dbReference type="Proteomes" id="UP000000768">
    <property type="component" value="Chromosome 7"/>
</dbReference>
<dbReference type="AlphaFoldDB" id="A0A1B6PFT8"/>